<dbReference type="Pfam" id="PF14690">
    <property type="entry name" value="Zn_ribbon_ISL3"/>
    <property type="match status" value="1"/>
</dbReference>
<dbReference type="NCBIfam" id="NF033550">
    <property type="entry name" value="transpos_ISL3"/>
    <property type="match status" value="1"/>
</dbReference>
<evidence type="ECO:0000313" key="3">
    <source>
        <dbReference type="EMBL" id="KOS10437.1"/>
    </source>
</evidence>
<feature type="domain" description="Transposase IS204/IS1001/IS1096/IS1165 zinc-finger" evidence="2">
    <location>
        <begin position="45"/>
        <end position="88"/>
    </location>
</feature>
<dbReference type="InterPro" id="IPR047951">
    <property type="entry name" value="Transpos_ISL3"/>
</dbReference>
<comment type="caution">
    <text evidence="3">The sequence shown here is derived from an EMBL/GenBank/DDBJ whole genome shotgun (WGS) entry which is preliminary data.</text>
</comment>
<dbReference type="Proteomes" id="UP000037737">
    <property type="component" value="Unassembled WGS sequence"/>
</dbReference>
<dbReference type="AlphaFoldDB" id="A0A0M8MHX8"/>
<gene>
    <name evidence="3" type="ORF">XI38_11505</name>
</gene>
<sequence length="390" mass="43516">MHHPTFAAPDLTTFCRLDELGLEAVGQLLEPDRAVLECRVINDDPWCRKCGAEGVARDTVTRPLAHEPFGHRPTTLLIRVRRYRCAHCRRTWRQDTTKAAAPRAKISRGGIGWALTTIGVDEHVWRHTRFGDKYVTVIIDLTSVREKSGPARLLDMVEGRSKQVFKQWLAARRADWSKAIEVVAMDGFSGFKTAAAEELPDAVPVMDLFHVVRLAGDALDGTRQRVQQDNLGHRGHAGDPLYGVRRTLHTGASLLTEKQTARLDAVFAAEEHIEVEATWGIYQRIVAAYREPDKNKAKEMMRAVIVAVSSGVPAALTEIRRLGRTLKQRAADVLAFFDRPGTSNGPTEAINGRLEHLRGSALGFRNLTHYIARSLLEAGGFRPLLHPRLR</sequence>
<dbReference type="PATRIC" id="fig|84292.3.peg.2338"/>
<dbReference type="EMBL" id="LAVO01000011">
    <property type="protein sequence ID" value="KOS10437.1"/>
    <property type="molecule type" value="Genomic_DNA"/>
</dbReference>
<name>A0A0M8MHX8_9MICO</name>
<dbReference type="InterPro" id="IPR002560">
    <property type="entry name" value="Transposase_DDE"/>
</dbReference>
<dbReference type="PANTHER" id="PTHR33498">
    <property type="entry name" value="TRANSPOSASE FOR INSERTION SEQUENCE ELEMENT IS1557"/>
    <property type="match status" value="1"/>
</dbReference>
<dbReference type="PANTHER" id="PTHR33498:SF1">
    <property type="entry name" value="TRANSPOSASE FOR INSERTION SEQUENCE ELEMENT IS1557"/>
    <property type="match status" value="1"/>
</dbReference>
<evidence type="ECO:0000259" key="2">
    <source>
        <dbReference type="Pfam" id="PF14690"/>
    </source>
</evidence>
<proteinExistence type="predicted"/>
<dbReference type="Pfam" id="PF01610">
    <property type="entry name" value="DDE_Tnp_ISL3"/>
    <property type="match status" value="1"/>
</dbReference>
<evidence type="ECO:0000313" key="4">
    <source>
        <dbReference type="Proteomes" id="UP000037737"/>
    </source>
</evidence>
<feature type="domain" description="Transposase IS204/IS1001/IS1096/IS1165 DDE" evidence="1">
    <location>
        <begin position="118"/>
        <end position="373"/>
    </location>
</feature>
<organism evidence="3 4">
    <name type="scientific">Microbacterium aurantiacum</name>
    <dbReference type="NCBI Taxonomy" id="162393"/>
    <lineage>
        <taxon>Bacteria</taxon>
        <taxon>Bacillati</taxon>
        <taxon>Actinomycetota</taxon>
        <taxon>Actinomycetes</taxon>
        <taxon>Micrococcales</taxon>
        <taxon>Microbacteriaceae</taxon>
        <taxon>Microbacterium</taxon>
    </lineage>
</organism>
<protein>
    <submittedName>
        <fullName evidence="3">Transposase</fullName>
    </submittedName>
</protein>
<dbReference type="InterPro" id="IPR029261">
    <property type="entry name" value="Transposase_Znf"/>
</dbReference>
<evidence type="ECO:0000259" key="1">
    <source>
        <dbReference type="Pfam" id="PF01610"/>
    </source>
</evidence>
<accession>A0A0M8MHX8</accession>
<reference evidence="3" key="1">
    <citation type="submission" date="2015-04" db="EMBL/GenBank/DDBJ databases">
        <title>Complete genome sequence of Microbacterium chocolatum SIT 101, a bacterium enantioselectively hydrolyzing mesomeric diesters.</title>
        <authorList>
            <person name="Li X."/>
            <person name="Xu Y."/>
        </authorList>
    </citation>
    <scope>NUCLEOTIDE SEQUENCE [LARGE SCALE GENOMIC DNA]</scope>
    <source>
        <strain evidence="3">SIT 101</strain>
    </source>
</reference>
<keyword evidence="4" id="KW-1185">Reference proteome</keyword>